<dbReference type="Proteomes" id="UP000001940">
    <property type="component" value="Chromosome V"/>
</dbReference>
<evidence type="ECO:0000313" key="2">
    <source>
        <dbReference type="EMBL" id="CAA99806.4"/>
    </source>
</evidence>
<dbReference type="InterPro" id="IPR019422">
    <property type="entry name" value="7TM_GPCR_serpentine_rcpt_Srh"/>
</dbReference>
<gene>
    <name evidence="2 4" type="primary">srh-25</name>
    <name evidence="4" type="ORF">C54D10.6</name>
    <name evidence="2" type="ORF">CELE_C54D10.6</name>
</gene>
<evidence type="ECO:0000256" key="1">
    <source>
        <dbReference type="SAM" id="Phobius"/>
    </source>
</evidence>
<feature type="transmembrane region" description="Helical" evidence="1">
    <location>
        <begin position="277"/>
        <end position="300"/>
    </location>
</feature>
<feature type="transmembrane region" description="Helical" evidence="1">
    <location>
        <begin position="139"/>
        <end position="159"/>
    </location>
</feature>
<evidence type="ECO:0000313" key="4">
    <source>
        <dbReference type="WormBase" id="C54D10.6"/>
    </source>
</evidence>
<name>Q18834_CAEEL</name>
<dbReference type="RefSeq" id="NP_506119.4">
    <property type="nucleotide sequence ID" value="NM_073718.4"/>
</dbReference>
<keyword evidence="3" id="KW-1185">Reference proteome</keyword>
<dbReference type="UCSC" id="C54D10.6">
    <property type="organism name" value="c. elegans"/>
</dbReference>
<dbReference type="OrthoDB" id="10504816at2759"/>
<feature type="transmembrane region" description="Helical" evidence="1">
    <location>
        <begin position="200"/>
        <end position="224"/>
    </location>
</feature>
<dbReference type="EMBL" id="BX284605">
    <property type="protein sequence ID" value="CAA99806.4"/>
    <property type="molecule type" value="Genomic_DNA"/>
</dbReference>
<dbReference type="SMR" id="Q18834"/>
<organism evidence="2 3">
    <name type="scientific">Caenorhabditis elegans</name>
    <dbReference type="NCBI Taxonomy" id="6239"/>
    <lineage>
        <taxon>Eukaryota</taxon>
        <taxon>Metazoa</taxon>
        <taxon>Ecdysozoa</taxon>
        <taxon>Nematoda</taxon>
        <taxon>Chromadorea</taxon>
        <taxon>Rhabditida</taxon>
        <taxon>Rhabditina</taxon>
        <taxon>Rhabditomorpha</taxon>
        <taxon>Rhabditoidea</taxon>
        <taxon>Rhabditidae</taxon>
        <taxon>Peloderinae</taxon>
        <taxon>Caenorhabditis</taxon>
    </lineage>
</organism>
<dbReference type="GeneID" id="183783"/>
<feature type="transmembrane region" description="Helical" evidence="1">
    <location>
        <begin position="16"/>
        <end position="39"/>
    </location>
</feature>
<reference evidence="2 3" key="1">
    <citation type="journal article" date="1998" name="Science">
        <title>Genome sequence of the nematode C. elegans: a platform for investigating biology.</title>
        <authorList>
            <consortium name="The C. elegans sequencing consortium"/>
            <person name="Sulson J.E."/>
            <person name="Waterston R."/>
        </authorList>
    </citation>
    <scope>NUCLEOTIDE SEQUENCE [LARGE SCALE GENOMIC DNA]</scope>
    <source>
        <strain evidence="2 3">Bristol N2</strain>
    </source>
</reference>
<keyword evidence="1" id="KW-0472">Membrane</keyword>
<keyword evidence="1" id="KW-1133">Transmembrane helix</keyword>
<dbReference type="KEGG" id="cel:CELE_C54D10.6"/>
<proteinExistence type="predicted"/>
<protein>
    <submittedName>
        <fullName evidence="2">Serpentine Receptor, class H</fullName>
    </submittedName>
</protein>
<feature type="transmembrane region" description="Helical" evidence="1">
    <location>
        <begin position="245"/>
        <end position="271"/>
    </location>
</feature>
<dbReference type="Pfam" id="PF10318">
    <property type="entry name" value="7TM_GPCR_Srh"/>
    <property type="match status" value="1"/>
</dbReference>
<dbReference type="WormBase" id="C54D10.6">
    <property type="protein sequence ID" value="CE40930"/>
    <property type="gene ID" value="WBGene00005249"/>
    <property type="gene designation" value="srh-25"/>
</dbReference>
<dbReference type="InParanoid" id="Q18834"/>
<feature type="transmembrane region" description="Helical" evidence="1">
    <location>
        <begin position="99"/>
        <end position="119"/>
    </location>
</feature>
<keyword evidence="2" id="KW-0675">Receptor</keyword>
<dbReference type="Bgee" id="WBGene00005249">
    <property type="expression patterns" value="Expressed in multicellular organism and 1 other cell type or tissue"/>
</dbReference>
<keyword evidence="1" id="KW-0812">Transmembrane</keyword>
<dbReference type="AlphaFoldDB" id="Q18834"/>
<accession>Q18834</accession>
<feature type="transmembrane region" description="Helical" evidence="1">
    <location>
        <begin position="51"/>
        <end position="79"/>
    </location>
</feature>
<dbReference type="CTD" id="183783"/>
<dbReference type="PhylomeDB" id="Q18834"/>
<evidence type="ECO:0000313" key="3">
    <source>
        <dbReference type="Proteomes" id="UP000001940"/>
    </source>
</evidence>
<dbReference type="AGR" id="WB:WBGene00005249"/>
<dbReference type="PANTHER" id="PTHR46891">
    <property type="entry name" value="SERPENTINE RECEPTOR, CLASS H-RELATED"/>
    <property type="match status" value="1"/>
</dbReference>
<dbReference type="PaxDb" id="6239-C54D10.6"/>
<sequence>MNCRHGNLTTFKNSPYLFTMNTIGAFQIPLFLVSVYCILKKSPWNMVFYKWLILVFQLAIISFNVLLTILCTPVVFYPYLCGYTIGLLSQINISTRSQYFISTFALGCVGASTTVLFEYRHQSVLPNFHILRHSTEYRVFKNTVYYVIAIFHVWLPIYFENVEDRESIEKIVDNWRNAPCDIWNENTVVFSVQKLGFLHFYYMGGIAIVIVLSTIYAVHSFYIIRATRILLSNEMQKVQRKFLKGLLLQVLVPYSVLVLPAGLGLFILLLTDTWDQMYVQPGLCLIATHGLLSTITTIMVHKPYRVFFFILCRRCLLMPAGVKVNTVDELTTLPNIRMIGIQTHVTKF</sequence>
<dbReference type="PANTHER" id="PTHR46891:SF9">
    <property type="entry name" value="SERPENTINE RECEPTOR, CLASS H-RELATED"/>
    <property type="match status" value="1"/>
</dbReference>
<dbReference type="HOGENOM" id="CLU_042960_0_2_1"/>
<dbReference type="PIR" id="T20217">
    <property type="entry name" value="T20217"/>
</dbReference>
<dbReference type="FunCoup" id="Q18834">
    <property type="interactions" value="173"/>
</dbReference>